<sequence length="300" mass="35070">MSTNEFARFGKAKPSKFSPHSLHLYDAECAKQYYFEYLDAYTSDFRNKPKLKQLLVEAGRSKDLFFGQIIHQTLNDFFHLPTGYRTEAEILALLEKTWSGPRMKERGFPDIEDEREHYRRAAGMLKRFVQNQNLSPTLAYLPKTEPDGEFVKENLISYPLEPGIFLQGKIDRIDKEGDTYHLIDYKTSRSETHDNLQLAAYAILCRQSLGKPIERASYLYLERGNFKTFEVNQELEEETRQKLLEIIKKIRADEEFIPKPGKRCYWCAYVEFCPAKTEAKKFISQLQKSKGEPETSDLPF</sequence>
<dbReference type="STRING" id="1802619.A2797_01635"/>
<dbReference type="Gene3D" id="3.90.320.10">
    <property type="match status" value="1"/>
</dbReference>
<dbReference type="Pfam" id="PF12705">
    <property type="entry name" value="PDDEXK_1"/>
    <property type="match status" value="1"/>
</dbReference>
<name>A0A1F4VBH1_UNCKA</name>
<dbReference type="Proteomes" id="UP000179005">
    <property type="component" value="Unassembled WGS sequence"/>
</dbReference>
<dbReference type="AlphaFoldDB" id="A0A1F4VBH1"/>
<dbReference type="EMBL" id="MEVC01000020">
    <property type="protein sequence ID" value="OGC54572.1"/>
    <property type="molecule type" value="Genomic_DNA"/>
</dbReference>
<dbReference type="InterPro" id="IPR011604">
    <property type="entry name" value="PDDEXK-like_dom_sf"/>
</dbReference>
<dbReference type="InterPro" id="IPR011335">
    <property type="entry name" value="Restrct_endonuc-II-like"/>
</dbReference>
<accession>A0A1F4VBH1</accession>
<evidence type="ECO:0000313" key="2">
    <source>
        <dbReference type="EMBL" id="OGC54572.1"/>
    </source>
</evidence>
<feature type="domain" description="PD-(D/E)XK endonuclease-like" evidence="1">
    <location>
        <begin position="17"/>
        <end position="274"/>
    </location>
</feature>
<reference evidence="2 3" key="1">
    <citation type="journal article" date="2016" name="Nat. Commun.">
        <title>Thousands of microbial genomes shed light on interconnected biogeochemical processes in an aquifer system.</title>
        <authorList>
            <person name="Anantharaman K."/>
            <person name="Brown C.T."/>
            <person name="Hug L.A."/>
            <person name="Sharon I."/>
            <person name="Castelle C.J."/>
            <person name="Probst A.J."/>
            <person name="Thomas B.C."/>
            <person name="Singh A."/>
            <person name="Wilkins M.J."/>
            <person name="Karaoz U."/>
            <person name="Brodie E.L."/>
            <person name="Williams K.H."/>
            <person name="Hubbard S.S."/>
            <person name="Banfield J.F."/>
        </authorList>
    </citation>
    <scope>NUCLEOTIDE SEQUENCE [LARGE SCALE GENOMIC DNA]</scope>
</reference>
<gene>
    <name evidence="2" type="ORF">A2797_01635</name>
</gene>
<protein>
    <recommendedName>
        <fullName evidence="1">PD-(D/E)XK endonuclease-like domain-containing protein</fullName>
    </recommendedName>
</protein>
<comment type="caution">
    <text evidence="2">The sequence shown here is derived from an EMBL/GenBank/DDBJ whole genome shotgun (WGS) entry which is preliminary data.</text>
</comment>
<proteinExistence type="predicted"/>
<dbReference type="InterPro" id="IPR038726">
    <property type="entry name" value="PDDEXK_AddAB-type"/>
</dbReference>
<organism evidence="2 3">
    <name type="scientific">candidate division WWE3 bacterium RIFCSPHIGHO2_01_FULL_48_15</name>
    <dbReference type="NCBI Taxonomy" id="1802619"/>
    <lineage>
        <taxon>Bacteria</taxon>
        <taxon>Katanobacteria</taxon>
    </lineage>
</organism>
<evidence type="ECO:0000313" key="3">
    <source>
        <dbReference type="Proteomes" id="UP000179005"/>
    </source>
</evidence>
<evidence type="ECO:0000259" key="1">
    <source>
        <dbReference type="Pfam" id="PF12705"/>
    </source>
</evidence>
<dbReference type="SUPFAM" id="SSF52980">
    <property type="entry name" value="Restriction endonuclease-like"/>
    <property type="match status" value="1"/>
</dbReference>